<proteinExistence type="predicted"/>
<dbReference type="STRING" id="980561.A1359_14085"/>
<evidence type="ECO:0000259" key="4">
    <source>
        <dbReference type="Pfam" id="PF13007"/>
    </source>
</evidence>
<dbReference type="PANTHER" id="PTHR33678:SF1">
    <property type="entry name" value="BLL1576 PROTEIN"/>
    <property type="match status" value="1"/>
</dbReference>
<sequence>MSQLQQTIQAQNEALQQAAEQQRRHENYIQLLEEYLRLAKLRQYAAKSEKIPGQGDLFDEAELEVALQEQAAQLPDDEPHKPKPKKRQRQFSSALPRVRVDHCLTEAEKQGALKTFFTKVKEELDYIPARLQVIEHWQEKAVFEHDGNERVIAAARPVHPLGKCVASVDLLAYVLISKYADGLPLYRLEKLFKRSGQAVDRSDMAHWIVRLDHVLKPLITLMRESQNSYDVLQADETRIQVLKEDGKTAQSNQWMWVTYGGPPDKPSILFEYDPSRAGHVIERLLDGFSGVLQADGYSGYGTLCAASGLTRIGCWDHARRKFVEARKVALPTQNRANDYLTLADTALHKIGQLYAIERDIKDQTPEQKRAARQADSLPRLNDLKAWLEDNIPRLVKGSLTRKAMEYTLNQWPYLIGYCEDGRLNISNVNVENAIRPFAVGRKAWLFADTSQGARASATIYSLIETAKANDLEPFAYLQHVLKHIGAADSLETIEALLPWNIARSTHSRT</sequence>
<dbReference type="EMBL" id="LUUI01000132">
    <property type="protein sequence ID" value="OAI12081.1"/>
    <property type="molecule type" value="Genomic_DNA"/>
</dbReference>
<evidence type="ECO:0000259" key="3">
    <source>
        <dbReference type="Pfam" id="PF03050"/>
    </source>
</evidence>
<dbReference type="OrthoDB" id="9800877at2"/>
<feature type="domain" description="Transposase IS66 central" evidence="3">
    <location>
        <begin position="164"/>
        <end position="454"/>
    </location>
</feature>
<evidence type="ECO:0000259" key="5">
    <source>
        <dbReference type="Pfam" id="PF13817"/>
    </source>
</evidence>
<evidence type="ECO:0000256" key="2">
    <source>
        <dbReference type="SAM" id="MobiDB-lite"/>
    </source>
</evidence>
<feature type="domain" description="Transposase IS66 C-terminal" evidence="5">
    <location>
        <begin position="461"/>
        <end position="499"/>
    </location>
</feature>
<dbReference type="AlphaFoldDB" id="A0A177N2J9"/>
<dbReference type="PANTHER" id="PTHR33678">
    <property type="entry name" value="BLL1576 PROTEIN"/>
    <property type="match status" value="1"/>
</dbReference>
<reference evidence="6 7" key="1">
    <citation type="submission" date="2016-03" db="EMBL/GenBank/DDBJ databases">
        <authorList>
            <person name="Ploux O."/>
        </authorList>
    </citation>
    <scope>NUCLEOTIDE SEQUENCE [LARGE SCALE GENOMIC DNA]</scope>
    <source>
        <strain evidence="6 7">R-45370</strain>
    </source>
</reference>
<keyword evidence="1" id="KW-0175">Coiled coil</keyword>
<feature type="coiled-coil region" evidence="1">
    <location>
        <begin position="1"/>
        <end position="38"/>
    </location>
</feature>
<name>A0A177N2J9_9GAMM</name>
<dbReference type="InterPro" id="IPR004291">
    <property type="entry name" value="Transposase_IS66_central"/>
</dbReference>
<evidence type="ECO:0000313" key="7">
    <source>
        <dbReference type="Proteomes" id="UP000078476"/>
    </source>
</evidence>
<evidence type="ECO:0000313" key="6">
    <source>
        <dbReference type="EMBL" id="OAI12081.1"/>
    </source>
</evidence>
<dbReference type="Pfam" id="PF13817">
    <property type="entry name" value="DDE_Tnp_IS66_C"/>
    <property type="match status" value="1"/>
</dbReference>
<comment type="caution">
    <text evidence="6">The sequence shown here is derived from an EMBL/GenBank/DDBJ whole genome shotgun (WGS) entry which is preliminary data.</text>
</comment>
<dbReference type="InterPro" id="IPR024463">
    <property type="entry name" value="Transposase_TnpC_homeodom"/>
</dbReference>
<organism evidence="6 7">
    <name type="scientific">Methylomonas lenta</name>
    <dbReference type="NCBI Taxonomy" id="980561"/>
    <lineage>
        <taxon>Bacteria</taxon>
        <taxon>Pseudomonadati</taxon>
        <taxon>Pseudomonadota</taxon>
        <taxon>Gammaproteobacteria</taxon>
        <taxon>Methylococcales</taxon>
        <taxon>Methylococcaceae</taxon>
        <taxon>Methylomonas</taxon>
    </lineage>
</organism>
<protein>
    <submittedName>
        <fullName evidence="6">Transposase</fullName>
    </submittedName>
</protein>
<dbReference type="InterPro" id="IPR052344">
    <property type="entry name" value="Transposase-related"/>
</dbReference>
<dbReference type="Pfam" id="PF03050">
    <property type="entry name" value="DDE_Tnp_IS66"/>
    <property type="match status" value="1"/>
</dbReference>
<feature type="region of interest" description="Disordered" evidence="2">
    <location>
        <begin position="72"/>
        <end position="93"/>
    </location>
</feature>
<dbReference type="NCBIfam" id="NF033517">
    <property type="entry name" value="transpos_IS66"/>
    <property type="match status" value="1"/>
</dbReference>
<dbReference type="Proteomes" id="UP000078476">
    <property type="component" value="Unassembled WGS sequence"/>
</dbReference>
<dbReference type="InterPro" id="IPR039552">
    <property type="entry name" value="IS66_C"/>
</dbReference>
<accession>A0A177N2J9</accession>
<gene>
    <name evidence="6" type="ORF">A1359_14085</name>
</gene>
<feature type="domain" description="Transposase TnpC homeodomain" evidence="4">
    <location>
        <begin position="32"/>
        <end position="100"/>
    </location>
</feature>
<dbReference type="Pfam" id="PF13007">
    <property type="entry name" value="LZ_Tnp_IS66"/>
    <property type="match status" value="1"/>
</dbReference>
<keyword evidence="7" id="KW-1185">Reference proteome</keyword>
<evidence type="ECO:0000256" key="1">
    <source>
        <dbReference type="SAM" id="Coils"/>
    </source>
</evidence>